<proteinExistence type="predicted"/>
<sequence length="193" mass="19847">MAISKVTAVWSGFPGAPGYTNFFFNAFGAGDLVDLEVARVEAFMTAVAAWIPSTAKITVQPEVSFHEESTGELVGYSTAGVAPDVITGGRSGSYSSPVGGLVQWNTATIARGRLLKGRTFVVPMGSSAFDTDGSLASPAITALLAAANGLIGDGSGPELVVWSRPRQGVGGSIGTVTDARVPDKAVVLRSRRD</sequence>
<accession>A0A0H5Q480</accession>
<dbReference type="EMBL" id="LN853791">
    <property type="protein sequence ID" value="CRY96698.1"/>
    <property type="molecule type" value="Genomic_DNA"/>
</dbReference>
<evidence type="ECO:0000313" key="1">
    <source>
        <dbReference type="EMBL" id="CRY96698.1"/>
    </source>
</evidence>
<protein>
    <submittedName>
        <fullName evidence="1">Uncharacterized protein</fullName>
    </submittedName>
</protein>
<organism evidence="1">
    <name type="scientific">uncultured prokaryote</name>
    <dbReference type="NCBI Taxonomy" id="198431"/>
    <lineage>
        <taxon>unclassified sequences</taxon>
        <taxon>environmental samples</taxon>
    </lineage>
</organism>
<name>A0A0H5Q480_9ZZZZ</name>
<reference evidence="1" key="2">
    <citation type="submission" date="2015-07" db="EMBL/GenBank/DDBJ databases">
        <title>Plasmids, circular viruses and viroids from rat gut.</title>
        <authorList>
            <person name="Jorgensen T.J."/>
            <person name="Hansen M.A."/>
            <person name="Xu Z."/>
            <person name="Tabak M.A."/>
            <person name="Sorensen S.J."/>
            <person name="Hansen L.H."/>
        </authorList>
    </citation>
    <scope>NUCLEOTIDE SEQUENCE</scope>
    <source>
        <strain evidence="1">RGFK1218</strain>
    </source>
</reference>
<dbReference type="AlphaFoldDB" id="A0A0H5Q480"/>
<reference evidence="1" key="1">
    <citation type="submission" date="2015-06" db="EMBL/GenBank/DDBJ databases">
        <authorList>
            <person name="Joergensen T."/>
        </authorList>
    </citation>
    <scope>NUCLEOTIDE SEQUENCE</scope>
    <source>
        <strain evidence="1">RGFK1218</strain>
    </source>
</reference>